<dbReference type="CDD" id="cd10170">
    <property type="entry name" value="ASKHA_NBD_HSP70"/>
    <property type="match status" value="1"/>
</dbReference>
<evidence type="ECO:0000313" key="4">
    <source>
        <dbReference type="Proteomes" id="UP000224634"/>
    </source>
</evidence>
<dbReference type="InterPro" id="IPR013126">
    <property type="entry name" value="Hsp_70_fam"/>
</dbReference>
<dbReference type="InterPro" id="IPR043129">
    <property type="entry name" value="ATPase_NBD"/>
</dbReference>
<evidence type="ECO:0000256" key="2">
    <source>
        <dbReference type="ARBA" id="ARBA00022840"/>
    </source>
</evidence>
<accession>A0A2B7Y8I9</accession>
<evidence type="ECO:0000256" key="1">
    <source>
        <dbReference type="ARBA" id="ARBA00022741"/>
    </source>
</evidence>
<sequence>MSHRTITYDGYPEYCNYRWGTQIDEFEPKYEWFKLGLDPKHGREPSSLAYRYTSPSLPPPGPRVSSEKLITDYLTALRKHAISILEEKLTVGLVQRTPIEFVVTVPAIWQEKTKEKMVQCAKNAGMAIHSSLHIISEPEAAAVYELSARSNLGLQVGDTFVICDAGGGTVDLISYTITSLNPPVVQEAAPGAGAECCSTFLNRIFAEYMNERFAHDRAFDEKTLAEAVKKFDTDIKRRFHRGYVGTFSVPMYKFRDDVAEGISRGRLRLPKERVERIYEPVVSEIIRLIKDQIAATNRHIKSVLLVGGFGESIYLKERIGEELGPRTAVRQGIEP</sequence>
<keyword evidence="2" id="KW-0067">ATP-binding</keyword>
<proteinExistence type="predicted"/>
<dbReference type="GO" id="GO:0140662">
    <property type="term" value="F:ATP-dependent protein folding chaperone"/>
    <property type="evidence" value="ECO:0007669"/>
    <property type="project" value="InterPro"/>
</dbReference>
<comment type="caution">
    <text evidence="3">The sequence shown here is derived from an EMBL/GenBank/DDBJ whole genome shotgun (WGS) entry which is preliminary data.</text>
</comment>
<evidence type="ECO:0008006" key="5">
    <source>
        <dbReference type="Google" id="ProtNLM"/>
    </source>
</evidence>
<keyword evidence="4" id="KW-1185">Reference proteome</keyword>
<dbReference type="AlphaFoldDB" id="A0A2B7Y8I9"/>
<name>A0A2B7Y8I9_POLH7</name>
<dbReference type="PANTHER" id="PTHR14187:SF82">
    <property type="entry name" value="FAMILY CHAPERONE, PUTATIVE (AFU_ORTHOLOGUE AFUA_7G08575)-RELATED"/>
    <property type="match status" value="1"/>
</dbReference>
<dbReference type="OrthoDB" id="2963168at2759"/>
<dbReference type="SUPFAM" id="SSF53067">
    <property type="entry name" value="Actin-like ATPase domain"/>
    <property type="match status" value="2"/>
</dbReference>
<dbReference type="Gene3D" id="3.30.420.40">
    <property type="match status" value="2"/>
</dbReference>
<dbReference type="Pfam" id="PF00012">
    <property type="entry name" value="HSP70"/>
    <property type="match status" value="1"/>
</dbReference>
<protein>
    <recommendedName>
        <fullName evidence="5">Hsp70-like protein</fullName>
    </recommendedName>
</protein>
<organism evidence="3 4">
    <name type="scientific">Polytolypa hystricis (strain UAMH7299)</name>
    <dbReference type="NCBI Taxonomy" id="1447883"/>
    <lineage>
        <taxon>Eukaryota</taxon>
        <taxon>Fungi</taxon>
        <taxon>Dikarya</taxon>
        <taxon>Ascomycota</taxon>
        <taxon>Pezizomycotina</taxon>
        <taxon>Eurotiomycetes</taxon>
        <taxon>Eurotiomycetidae</taxon>
        <taxon>Onygenales</taxon>
        <taxon>Onygenales incertae sedis</taxon>
        <taxon>Polytolypa</taxon>
    </lineage>
</organism>
<dbReference type="PANTHER" id="PTHR14187">
    <property type="entry name" value="ALPHA KINASE/ELONGATION FACTOR 2 KINASE"/>
    <property type="match status" value="1"/>
</dbReference>
<dbReference type="STRING" id="1447883.A0A2B7Y8I9"/>
<keyword evidence="1" id="KW-0547">Nucleotide-binding</keyword>
<reference evidence="3 4" key="1">
    <citation type="submission" date="2017-10" db="EMBL/GenBank/DDBJ databases">
        <title>Comparative genomics in systemic dimorphic fungi from Ajellomycetaceae.</title>
        <authorList>
            <person name="Munoz J.F."/>
            <person name="Mcewen J.G."/>
            <person name="Clay O.K."/>
            <person name="Cuomo C.A."/>
        </authorList>
    </citation>
    <scope>NUCLEOTIDE SEQUENCE [LARGE SCALE GENOMIC DNA]</scope>
    <source>
        <strain evidence="3 4">UAMH7299</strain>
    </source>
</reference>
<dbReference type="Gene3D" id="3.90.640.10">
    <property type="entry name" value="Actin, Chain A, domain 4"/>
    <property type="match status" value="1"/>
</dbReference>
<evidence type="ECO:0000313" key="3">
    <source>
        <dbReference type="EMBL" id="PGH17826.1"/>
    </source>
</evidence>
<gene>
    <name evidence="3" type="ORF">AJ80_04649</name>
</gene>
<dbReference type="Proteomes" id="UP000224634">
    <property type="component" value="Unassembled WGS sequence"/>
</dbReference>
<dbReference type="EMBL" id="PDNA01000061">
    <property type="protein sequence ID" value="PGH17826.1"/>
    <property type="molecule type" value="Genomic_DNA"/>
</dbReference>
<dbReference type="GO" id="GO:0005524">
    <property type="term" value="F:ATP binding"/>
    <property type="evidence" value="ECO:0007669"/>
    <property type="project" value="UniProtKB-KW"/>
</dbReference>